<organism evidence="1 2">
    <name type="scientific">Lipomyces kononenkoae</name>
    <name type="common">Yeast</name>
    <dbReference type="NCBI Taxonomy" id="34357"/>
    <lineage>
        <taxon>Eukaryota</taxon>
        <taxon>Fungi</taxon>
        <taxon>Dikarya</taxon>
        <taxon>Ascomycota</taxon>
        <taxon>Saccharomycotina</taxon>
        <taxon>Lipomycetes</taxon>
        <taxon>Lipomycetales</taxon>
        <taxon>Lipomycetaceae</taxon>
        <taxon>Lipomyces</taxon>
    </lineage>
</organism>
<dbReference type="Proteomes" id="UP001433508">
    <property type="component" value="Unassembled WGS sequence"/>
</dbReference>
<evidence type="ECO:0000313" key="2">
    <source>
        <dbReference type="Proteomes" id="UP001433508"/>
    </source>
</evidence>
<comment type="caution">
    <text evidence="1">The sequence shown here is derived from an EMBL/GenBank/DDBJ whole genome shotgun (WGS) entry which is preliminary data.</text>
</comment>
<protein>
    <submittedName>
        <fullName evidence="1">Uncharacterized protein</fullName>
    </submittedName>
</protein>
<gene>
    <name evidence="1" type="ORF">V1525DRAFT_79889</name>
</gene>
<dbReference type="EMBL" id="MU971352">
    <property type="protein sequence ID" value="KAK9238768.1"/>
    <property type="molecule type" value="Genomic_DNA"/>
</dbReference>
<proteinExistence type="predicted"/>
<reference evidence="2" key="1">
    <citation type="journal article" date="2024" name="Front. Bioeng. Biotechnol.">
        <title>Genome-scale model development and genomic sequencing of the oleaginous clade Lipomyces.</title>
        <authorList>
            <person name="Czajka J.J."/>
            <person name="Han Y."/>
            <person name="Kim J."/>
            <person name="Mondo S.J."/>
            <person name="Hofstad B.A."/>
            <person name="Robles A."/>
            <person name="Haridas S."/>
            <person name="Riley R."/>
            <person name="LaButti K."/>
            <person name="Pangilinan J."/>
            <person name="Andreopoulos W."/>
            <person name="Lipzen A."/>
            <person name="Yan J."/>
            <person name="Wang M."/>
            <person name="Ng V."/>
            <person name="Grigoriev I.V."/>
            <person name="Spatafora J.W."/>
            <person name="Magnuson J.K."/>
            <person name="Baker S.E."/>
            <person name="Pomraning K.R."/>
        </authorList>
    </citation>
    <scope>NUCLEOTIDE SEQUENCE [LARGE SCALE GENOMIC DNA]</scope>
    <source>
        <strain evidence="2">CBS 7786</strain>
    </source>
</reference>
<sequence length="62" mass="7022">MPTLSNDRHLAHIIALLGPRSPDILKQGQEISTYFDGEGTQFNVTSFCKFSRLLMIDSRTRP</sequence>
<accession>A0ACC3T4B3</accession>
<evidence type="ECO:0000313" key="1">
    <source>
        <dbReference type="EMBL" id="KAK9238768.1"/>
    </source>
</evidence>
<name>A0ACC3T4B3_LIPKO</name>
<keyword evidence="2" id="KW-1185">Reference proteome</keyword>